<dbReference type="InterPro" id="IPR005135">
    <property type="entry name" value="Endo/exonuclease/phosphatase"/>
</dbReference>
<feature type="domain" description="Endonuclease/exonuclease/phosphatase" evidence="1">
    <location>
        <begin position="24"/>
        <end position="153"/>
    </location>
</feature>
<dbReference type="KEGG" id="nta:107775483"/>
<dbReference type="OrthoDB" id="1305844at2759"/>
<gene>
    <name evidence="2" type="primary">LOC107775483</name>
</gene>
<dbReference type="Pfam" id="PF03372">
    <property type="entry name" value="Exo_endo_phos"/>
    <property type="match status" value="1"/>
</dbReference>
<dbReference type="AlphaFoldDB" id="A0A1S3YEX7"/>
<dbReference type="Gene3D" id="3.60.10.10">
    <property type="entry name" value="Endonuclease/exonuclease/phosphatase"/>
    <property type="match status" value="1"/>
</dbReference>
<evidence type="ECO:0000259" key="1">
    <source>
        <dbReference type="Pfam" id="PF03372"/>
    </source>
</evidence>
<evidence type="ECO:0000313" key="2">
    <source>
        <dbReference type="RefSeq" id="XP_016450704.1"/>
    </source>
</evidence>
<dbReference type="OMA" id="TIWIEEM"/>
<name>A0A1S3YEX7_TOBAC</name>
<dbReference type="InterPro" id="IPR036691">
    <property type="entry name" value="Endo/exonu/phosph_ase_sf"/>
</dbReference>
<proteinExistence type="predicted"/>
<protein>
    <recommendedName>
        <fullName evidence="1">Endonuclease/exonuclease/phosphatase domain-containing protein</fullName>
    </recommendedName>
</protein>
<dbReference type="SUPFAM" id="SSF56219">
    <property type="entry name" value="DNase I-like"/>
    <property type="match status" value="1"/>
</dbReference>
<reference evidence="2" key="1">
    <citation type="submission" date="2025-08" db="UniProtKB">
        <authorList>
            <consortium name="RefSeq"/>
        </authorList>
    </citation>
    <scope>IDENTIFICATION</scope>
</reference>
<dbReference type="PANTHER" id="PTHR33710">
    <property type="entry name" value="BNAC02G09200D PROTEIN"/>
    <property type="match status" value="1"/>
</dbReference>
<sequence length="374" mass="44282">MWDSRAWEGEVSSVGRYSITYKFSDKAQEFVWHLTSIYAANDRVERKEVWWEIGAARGLFTGPWVVCGDFNTVRYPSEKKNCVRYTRSMAEFSDFIEDMGLVDLQLLGGKFTWKKGTNFNIAARLDRFLVSEEWDEGFRNIKQSILHRVTSDHSPVMIQCGFKNRIKTWWESFSCTGRPDYILAFKLKALKEKLKEWSKTIQGNLKIQKQHILDQLAEIEDIQELRSLNEEETHKKTSLMLEFEENARKEEIAWRQRSRVLWLKEGDRNTKFFHRTANAHKRYNNIDKLQVNRETVENLEDITREIISFYQKLYIEAEEWRPQCSLRDCQTISSEDNQMLLSPFEPPEIWENVKACAGDKTPGLDEYTMAFYIQ</sequence>
<dbReference type="PaxDb" id="4097-A0A1S3YEX7"/>
<dbReference type="STRING" id="4097.A0A1S3YEX7"/>
<dbReference type="RefSeq" id="XP_016450704.1">
    <property type="nucleotide sequence ID" value="XM_016595218.1"/>
</dbReference>
<accession>A0A1S3YEX7</accession>
<dbReference type="PANTHER" id="PTHR33710:SF71">
    <property type="entry name" value="ENDONUCLEASE_EXONUCLEASE_PHOSPHATASE DOMAIN-CONTAINING PROTEIN"/>
    <property type="match status" value="1"/>
</dbReference>
<organism evidence="2">
    <name type="scientific">Nicotiana tabacum</name>
    <name type="common">Common tobacco</name>
    <dbReference type="NCBI Taxonomy" id="4097"/>
    <lineage>
        <taxon>Eukaryota</taxon>
        <taxon>Viridiplantae</taxon>
        <taxon>Streptophyta</taxon>
        <taxon>Embryophyta</taxon>
        <taxon>Tracheophyta</taxon>
        <taxon>Spermatophyta</taxon>
        <taxon>Magnoliopsida</taxon>
        <taxon>eudicotyledons</taxon>
        <taxon>Gunneridae</taxon>
        <taxon>Pentapetalae</taxon>
        <taxon>asterids</taxon>
        <taxon>lamiids</taxon>
        <taxon>Solanales</taxon>
        <taxon>Solanaceae</taxon>
        <taxon>Nicotianoideae</taxon>
        <taxon>Nicotianeae</taxon>
        <taxon>Nicotiana</taxon>
    </lineage>
</organism>
<dbReference type="GO" id="GO:0003824">
    <property type="term" value="F:catalytic activity"/>
    <property type="evidence" value="ECO:0007669"/>
    <property type="project" value="InterPro"/>
</dbReference>